<dbReference type="Proteomes" id="UP001139319">
    <property type="component" value="Unassembled WGS sequence"/>
</dbReference>
<dbReference type="EMBL" id="JAMFTH010000006">
    <property type="protein sequence ID" value="MCP8900724.1"/>
    <property type="molecule type" value="Genomic_DNA"/>
</dbReference>
<sequence length="278" mass="32036">MQTFSIVIPTWNNLAYLQNVLRSLELHSRVKHQVIVVVNEGVDGTTEWLDAEQIPYVHHRENVGVCVALNSATEHVKHDYLLYLNDDMYVLPGWDTALAEEINMVGHQRFMLSGTMIEPEFTGNACVQVQDFGDNLDDFDEAGLLRFHGESEVPQNWSGASWPPLLVPFTLWREVGGMSEEFSPGMYSDPDLSMKFWQAGVRYFKGVGRARVYHFGSKSTRRLGKNIGRQTFLNKWGVTPGFFYRRYLKMGERWCEPQKNFSPSAGRTLIHWCKRTFF</sequence>
<dbReference type="PANTHER" id="PTHR43179:SF7">
    <property type="entry name" value="RHAMNOSYLTRANSFERASE WBBL"/>
    <property type="match status" value="1"/>
</dbReference>
<dbReference type="Gene3D" id="3.90.550.10">
    <property type="entry name" value="Spore Coat Polysaccharide Biosynthesis Protein SpsA, Chain A"/>
    <property type="match status" value="1"/>
</dbReference>
<dbReference type="SUPFAM" id="SSF53448">
    <property type="entry name" value="Nucleotide-diphospho-sugar transferases"/>
    <property type="match status" value="1"/>
</dbReference>
<keyword evidence="3" id="KW-1185">Reference proteome</keyword>
<keyword evidence="2" id="KW-0328">Glycosyltransferase</keyword>
<protein>
    <submittedName>
        <fullName evidence="2">Glycosyltransferase</fullName>
        <ecNumber evidence="2">2.4.-.-</ecNumber>
    </submittedName>
</protein>
<comment type="caution">
    <text evidence="2">The sequence shown here is derived from an EMBL/GenBank/DDBJ whole genome shotgun (WGS) entry which is preliminary data.</text>
</comment>
<reference evidence="2" key="2">
    <citation type="submission" date="2023-01" db="EMBL/GenBank/DDBJ databases">
        <title>Gilvimarinus xylanilyticus HB14 isolated from Caulerpa lentillifera aquaculture base in Hainan, China.</title>
        <authorList>
            <person name="Zhang Y.-J."/>
        </authorList>
    </citation>
    <scope>NUCLEOTIDE SEQUENCE</scope>
    <source>
        <strain evidence="2">HB14</strain>
    </source>
</reference>
<evidence type="ECO:0000259" key="1">
    <source>
        <dbReference type="Pfam" id="PF00535"/>
    </source>
</evidence>
<dbReference type="GO" id="GO:0016757">
    <property type="term" value="F:glycosyltransferase activity"/>
    <property type="evidence" value="ECO:0007669"/>
    <property type="project" value="UniProtKB-KW"/>
</dbReference>
<dbReference type="PANTHER" id="PTHR43179">
    <property type="entry name" value="RHAMNOSYLTRANSFERASE WBBL"/>
    <property type="match status" value="1"/>
</dbReference>
<keyword evidence="2" id="KW-0808">Transferase</keyword>
<name>A0A9X2HZP6_9GAMM</name>
<evidence type="ECO:0000313" key="3">
    <source>
        <dbReference type="Proteomes" id="UP001139319"/>
    </source>
</evidence>
<dbReference type="InterPro" id="IPR001173">
    <property type="entry name" value="Glyco_trans_2-like"/>
</dbReference>
<reference evidence="2" key="1">
    <citation type="submission" date="2022-05" db="EMBL/GenBank/DDBJ databases">
        <authorList>
            <person name="Sun H.-N."/>
        </authorList>
    </citation>
    <scope>NUCLEOTIDE SEQUENCE</scope>
    <source>
        <strain evidence="2">HB14</strain>
    </source>
</reference>
<gene>
    <name evidence="2" type="ORF">M6D89_15555</name>
</gene>
<proteinExistence type="predicted"/>
<evidence type="ECO:0000313" key="2">
    <source>
        <dbReference type="EMBL" id="MCP8900724.1"/>
    </source>
</evidence>
<dbReference type="Pfam" id="PF00535">
    <property type="entry name" value="Glycos_transf_2"/>
    <property type="match status" value="1"/>
</dbReference>
<accession>A0A9X2HZP6</accession>
<feature type="domain" description="Glycosyltransferase 2-like" evidence="1">
    <location>
        <begin position="5"/>
        <end position="103"/>
    </location>
</feature>
<dbReference type="EC" id="2.4.-.-" evidence="2"/>
<dbReference type="AlphaFoldDB" id="A0A9X2HZP6"/>
<dbReference type="RefSeq" id="WP_253969016.1">
    <property type="nucleotide sequence ID" value="NZ_JAMFTH010000006.1"/>
</dbReference>
<organism evidence="2 3">
    <name type="scientific">Gilvimarinus xylanilyticus</name>
    <dbReference type="NCBI Taxonomy" id="2944139"/>
    <lineage>
        <taxon>Bacteria</taxon>
        <taxon>Pseudomonadati</taxon>
        <taxon>Pseudomonadota</taxon>
        <taxon>Gammaproteobacteria</taxon>
        <taxon>Cellvibrionales</taxon>
        <taxon>Cellvibrionaceae</taxon>
        <taxon>Gilvimarinus</taxon>
    </lineage>
</organism>
<dbReference type="InterPro" id="IPR029044">
    <property type="entry name" value="Nucleotide-diphossugar_trans"/>
</dbReference>